<keyword evidence="3" id="KW-0969">Cilium</keyword>
<comment type="caution">
    <text evidence="3">The sequence shown here is derived from an EMBL/GenBank/DDBJ whole genome shotgun (WGS) entry which is preliminary data.</text>
</comment>
<feature type="region of interest" description="Disordered" evidence="1">
    <location>
        <begin position="297"/>
        <end position="316"/>
    </location>
</feature>
<dbReference type="Pfam" id="PF01656">
    <property type="entry name" value="CbiA"/>
    <property type="match status" value="1"/>
</dbReference>
<evidence type="ECO:0000256" key="1">
    <source>
        <dbReference type="SAM" id="MobiDB-lite"/>
    </source>
</evidence>
<dbReference type="PANTHER" id="PTHR43384">
    <property type="entry name" value="SEPTUM SITE-DETERMINING PROTEIN MIND HOMOLOG, CHLOROPLASTIC-RELATED"/>
    <property type="match status" value="1"/>
</dbReference>
<feature type="compositionally biased region" description="Acidic residues" evidence="1">
    <location>
        <begin position="14"/>
        <end position="23"/>
    </location>
</feature>
<evidence type="ECO:0000313" key="3">
    <source>
        <dbReference type="EMBL" id="RPE32372.1"/>
    </source>
</evidence>
<dbReference type="InterPro" id="IPR027417">
    <property type="entry name" value="P-loop_NTPase"/>
</dbReference>
<feature type="region of interest" description="Disordered" evidence="1">
    <location>
        <begin position="1"/>
        <end position="269"/>
    </location>
</feature>
<dbReference type="GO" id="GO:0005524">
    <property type="term" value="F:ATP binding"/>
    <property type="evidence" value="ECO:0007669"/>
    <property type="project" value="TreeGrafter"/>
</dbReference>
<keyword evidence="3" id="KW-0282">Flagellum</keyword>
<organism evidence="3 4">
    <name type="scientific">Kitasatospora cineracea</name>
    <dbReference type="NCBI Taxonomy" id="88074"/>
    <lineage>
        <taxon>Bacteria</taxon>
        <taxon>Bacillati</taxon>
        <taxon>Actinomycetota</taxon>
        <taxon>Actinomycetes</taxon>
        <taxon>Kitasatosporales</taxon>
        <taxon>Streptomycetaceae</taxon>
        <taxon>Kitasatospora</taxon>
    </lineage>
</organism>
<feature type="compositionally biased region" description="Low complexity" evidence="1">
    <location>
        <begin position="111"/>
        <end position="151"/>
    </location>
</feature>
<feature type="region of interest" description="Disordered" evidence="1">
    <location>
        <begin position="578"/>
        <end position="666"/>
    </location>
</feature>
<feature type="compositionally biased region" description="Low complexity" evidence="1">
    <location>
        <begin position="578"/>
        <end position="634"/>
    </location>
</feature>
<protein>
    <submittedName>
        <fullName evidence="3">MinD-like ATPase involved in chromosome partitioning or flagellar assembly</fullName>
    </submittedName>
</protein>
<sequence length="666" mass="71616">MSSDRDGVYVGDNAAEDDDDWSDAPDYTAPSWYTQSAAPGAPTSAPQPQPVQQQPVQQQQVPQAQPPVVQPPPVQQQAPPPQVQQPPVQQQAPQPPGPPVAAQPEQPQPVQPAEQQPPVQAQAAAQPDPGPNAPAAQAPVPDAAPPVAQQVPGPPQAPQPPVQQQAPQPQPVQPQPVPQQAPPPQPYPQQQGGYPAPDTQQPPQQQWPQQQYPPQVQQPYPQQGQQWPAQQQPPADPRAGGWPQQPPQPYQQHNPGGAPQAPAQFQQAAGQAAAHGAALGYTAAVELSSDRLLRGQPKVQKQSRFQFGGKSAQAGKQQKLELIRHPVMTCYRIAVISLKGGVGKTTTTTSLGATLASERQDKVIAIDANPDAGTLGRRIKRQTGATIRDLVTAIPNIRSYMDIRQYTSQDPNSGLEIVANDVDPAVSTTFDDSDYRQVIQALGQHYPIILTDSGTGLLYSAMRGVLDLADQLIVVATPSVDGASSASTTLDWLSAHGYADLVQRSITVVSGVRETSKMIKVEDIVAHFQTRCRGVVVVPFDESLAAGAEVNLQMMRPKVRDAYFELATLVGEDIARSQQQAGWQGQPQQQYPQQGGYPQQHQPYPQQGGYPPQQGGYPQQGQPWQQPYPQQGGYPPQPQPPQHGYGYPPPHEAPPPGYGYPPPHQG</sequence>
<dbReference type="PANTHER" id="PTHR43384:SF14">
    <property type="entry name" value="ESX-1 SECRETION-ASSOCIATED PROTEIN ESPI"/>
    <property type="match status" value="1"/>
</dbReference>
<dbReference type="AlphaFoldDB" id="A0A3N4RGA7"/>
<feature type="compositionally biased region" description="Pro residues" evidence="1">
    <location>
        <begin position="635"/>
        <end position="666"/>
    </location>
</feature>
<dbReference type="SUPFAM" id="SSF52540">
    <property type="entry name" value="P-loop containing nucleoside triphosphate hydrolases"/>
    <property type="match status" value="1"/>
</dbReference>
<keyword evidence="4" id="KW-1185">Reference proteome</keyword>
<feature type="domain" description="CobQ/CobB/MinD/ParA nucleotide binding" evidence="2">
    <location>
        <begin position="333"/>
        <end position="448"/>
    </location>
</feature>
<feature type="compositionally biased region" description="Low complexity" evidence="1">
    <location>
        <begin position="250"/>
        <end position="269"/>
    </location>
</feature>
<dbReference type="GO" id="GO:0051782">
    <property type="term" value="P:negative regulation of cell division"/>
    <property type="evidence" value="ECO:0007669"/>
    <property type="project" value="TreeGrafter"/>
</dbReference>
<keyword evidence="3" id="KW-0966">Cell projection</keyword>
<accession>A0A3N4RGA7</accession>
<dbReference type="Proteomes" id="UP000266906">
    <property type="component" value="Unassembled WGS sequence"/>
</dbReference>
<dbReference type="InterPro" id="IPR050625">
    <property type="entry name" value="ParA/MinD_ATPase"/>
</dbReference>
<feature type="compositionally biased region" description="Pro residues" evidence="1">
    <location>
        <begin position="168"/>
        <end position="187"/>
    </location>
</feature>
<feature type="compositionally biased region" description="Low complexity" evidence="1">
    <location>
        <begin position="188"/>
        <end position="233"/>
    </location>
</feature>
<dbReference type="RefSeq" id="WP_123817283.1">
    <property type="nucleotide sequence ID" value="NZ_RKQG01000001.1"/>
</dbReference>
<feature type="compositionally biased region" description="Low complexity" evidence="1">
    <location>
        <begin position="50"/>
        <end position="63"/>
    </location>
</feature>
<dbReference type="GO" id="GO:0009898">
    <property type="term" value="C:cytoplasmic side of plasma membrane"/>
    <property type="evidence" value="ECO:0007669"/>
    <property type="project" value="TreeGrafter"/>
</dbReference>
<evidence type="ECO:0000259" key="2">
    <source>
        <dbReference type="Pfam" id="PF01656"/>
    </source>
</evidence>
<dbReference type="InterPro" id="IPR002586">
    <property type="entry name" value="CobQ/CobB/MinD/ParA_Nub-bd_dom"/>
</dbReference>
<feature type="compositionally biased region" description="Pro residues" evidence="1">
    <location>
        <begin position="152"/>
        <end position="161"/>
    </location>
</feature>
<dbReference type="GO" id="GO:0016887">
    <property type="term" value="F:ATP hydrolysis activity"/>
    <property type="evidence" value="ECO:0007669"/>
    <property type="project" value="TreeGrafter"/>
</dbReference>
<name>A0A3N4RGA7_9ACTN</name>
<feature type="compositionally biased region" description="Pro residues" evidence="1">
    <location>
        <begin position="93"/>
        <end position="110"/>
    </location>
</feature>
<gene>
    <name evidence="3" type="ORF">EDD38_0627</name>
</gene>
<dbReference type="EMBL" id="RKQG01000001">
    <property type="protein sequence ID" value="RPE32372.1"/>
    <property type="molecule type" value="Genomic_DNA"/>
</dbReference>
<dbReference type="Gene3D" id="3.40.50.300">
    <property type="entry name" value="P-loop containing nucleotide triphosphate hydrolases"/>
    <property type="match status" value="1"/>
</dbReference>
<evidence type="ECO:0000313" key="4">
    <source>
        <dbReference type="Proteomes" id="UP000266906"/>
    </source>
</evidence>
<dbReference type="GO" id="GO:0005829">
    <property type="term" value="C:cytosol"/>
    <property type="evidence" value="ECO:0007669"/>
    <property type="project" value="TreeGrafter"/>
</dbReference>
<feature type="compositionally biased region" description="Pro residues" evidence="1">
    <location>
        <begin position="64"/>
        <end position="84"/>
    </location>
</feature>
<reference evidence="3 4" key="1">
    <citation type="submission" date="2018-11" db="EMBL/GenBank/DDBJ databases">
        <title>Sequencing the genomes of 1000 actinobacteria strains.</title>
        <authorList>
            <person name="Klenk H.-P."/>
        </authorList>
    </citation>
    <scope>NUCLEOTIDE SEQUENCE [LARGE SCALE GENOMIC DNA]</scope>
    <source>
        <strain evidence="3 4">DSM 44781</strain>
    </source>
</reference>
<proteinExistence type="predicted"/>